<keyword evidence="1" id="KW-0732">Signal</keyword>
<dbReference type="RefSeq" id="WP_395120712.1">
    <property type="nucleotide sequence ID" value="NZ_CP170721.1"/>
</dbReference>
<protein>
    <submittedName>
        <fullName evidence="2">TolB family protein</fullName>
    </submittedName>
</protein>
<dbReference type="Gene3D" id="2.120.10.30">
    <property type="entry name" value="TolB, C-terminal domain"/>
    <property type="match status" value="2"/>
</dbReference>
<sequence length="294" mass="31534">MRSHCRLPILALILGSALAASAWAATTVVPPLAAGPWVLEHDASPAFTPDGDTVVFARGSGATRRLFAAHRHDGVWSPPQRVAFSDRWMDLEPTMAPDGRYLVFVSNRPANGAGKALDGNWGGQAWPGRGGNLWRVDRVGGGWDTPVRLPDSVNRSSTTFSPAVASDGSIYFMRANSADGSFRLYVSRRENGHYQPAVALALGTGDGRSDFDPAVAPDQSFLVFSSDRPPAPANGNDLFIAFAVPGGWSAPVDLGMAGSEARLGADRTMLYYTAPDHRIHRVSLAPWLRQRSAR</sequence>
<dbReference type="EMBL" id="CP170721">
    <property type="protein sequence ID" value="XIA18175.1"/>
    <property type="molecule type" value="Genomic_DNA"/>
</dbReference>
<dbReference type="InterPro" id="IPR011659">
    <property type="entry name" value="WD40"/>
</dbReference>
<proteinExistence type="predicted"/>
<dbReference type="Pfam" id="PF07676">
    <property type="entry name" value="PD40"/>
    <property type="match status" value="4"/>
</dbReference>
<reference evidence="2" key="1">
    <citation type="submission" date="2024-10" db="EMBL/GenBank/DDBJ databases">
        <authorList>
            <person name="Lesea H.P."/>
            <person name="Kuehl J.V."/>
            <person name="Chandonia J.-M."/>
        </authorList>
    </citation>
    <scope>NUCLEOTIDE SEQUENCE</scope>
    <source>
        <strain evidence="2">FW102-FHT14D07</strain>
    </source>
</reference>
<feature type="signal peptide" evidence="1">
    <location>
        <begin position="1"/>
        <end position="24"/>
    </location>
</feature>
<gene>
    <name evidence="2" type="ORF">ACFYG5_16675</name>
</gene>
<dbReference type="AlphaFoldDB" id="A0AB74UP31"/>
<accession>A0AB74UP31</accession>
<evidence type="ECO:0000256" key="1">
    <source>
        <dbReference type="SAM" id="SignalP"/>
    </source>
</evidence>
<dbReference type="SUPFAM" id="SSF69304">
    <property type="entry name" value="Tricorn protease N-terminal domain"/>
    <property type="match status" value="1"/>
</dbReference>
<name>A0AB74UP31_9GAMM</name>
<evidence type="ECO:0000313" key="2">
    <source>
        <dbReference type="EMBL" id="XIA18175.1"/>
    </source>
</evidence>
<feature type="chain" id="PRO_5044501459" evidence="1">
    <location>
        <begin position="25"/>
        <end position="294"/>
    </location>
</feature>
<dbReference type="InterPro" id="IPR011042">
    <property type="entry name" value="6-blade_b-propeller_TolB-like"/>
</dbReference>
<organism evidence="2">
    <name type="scientific">Rhodanobacter sp. FW102-FHT14D07</name>
    <dbReference type="NCBI Taxonomy" id="3351462"/>
    <lineage>
        <taxon>Bacteria</taxon>
        <taxon>Pseudomonadati</taxon>
        <taxon>Pseudomonadota</taxon>
        <taxon>Gammaproteobacteria</taxon>
        <taxon>Lysobacterales</taxon>
        <taxon>Rhodanobacteraceae</taxon>
        <taxon>Rhodanobacter</taxon>
    </lineage>
</organism>